<protein>
    <recommendedName>
        <fullName evidence="3">Histone-lysine N-methyltransferase SETMAR</fullName>
    </recommendedName>
</protein>
<keyword evidence="2" id="KW-1185">Reference proteome</keyword>
<sequence>FLNNELVALLDNVPLELRVNMWFQQDGHPAHTAKATRDLLNENFDNRWIDLHGPREWPPRSPDFHH</sequence>
<dbReference type="EMBL" id="KK107058">
    <property type="protein sequence ID" value="EZA61375.1"/>
    <property type="molecule type" value="Genomic_DNA"/>
</dbReference>
<dbReference type="InterPro" id="IPR036397">
    <property type="entry name" value="RNaseH_sf"/>
</dbReference>
<dbReference type="Gene3D" id="3.30.420.10">
    <property type="entry name" value="Ribonuclease H-like superfamily/Ribonuclease H"/>
    <property type="match status" value="1"/>
</dbReference>
<gene>
    <name evidence="1" type="ORF">X777_12629</name>
</gene>
<dbReference type="PANTHER" id="PTHR47326:SF1">
    <property type="entry name" value="HTH PSQ-TYPE DOMAIN-CONTAINING PROTEIN"/>
    <property type="match status" value="1"/>
</dbReference>
<proteinExistence type="predicted"/>
<dbReference type="OMA" id="WIGLYGP"/>
<feature type="non-terminal residue" evidence="1">
    <location>
        <position position="1"/>
    </location>
</feature>
<dbReference type="AlphaFoldDB" id="A0A026WZ81"/>
<evidence type="ECO:0008006" key="3">
    <source>
        <dbReference type="Google" id="ProtNLM"/>
    </source>
</evidence>
<accession>A0A026WZ81</accession>
<dbReference type="GO" id="GO:0003676">
    <property type="term" value="F:nucleic acid binding"/>
    <property type="evidence" value="ECO:0007669"/>
    <property type="project" value="InterPro"/>
</dbReference>
<dbReference type="PANTHER" id="PTHR47326">
    <property type="entry name" value="TRANSPOSABLE ELEMENT TC3 TRANSPOSASE-LIKE PROTEIN"/>
    <property type="match status" value="1"/>
</dbReference>
<name>A0A026WZ81_OOCBI</name>
<evidence type="ECO:0000313" key="1">
    <source>
        <dbReference type="EMBL" id="EZA61375.1"/>
    </source>
</evidence>
<organism evidence="1 2">
    <name type="scientific">Ooceraea biroi</name>
    <name type="common">Clonal raider ant</name>
    <name type="synonym">Cerapachys biroi</name>
    <dbReference type="NCBI Taxonomy" id="2015173"/>
    <lineage>
        <taxon>Eukaryota</taxon>
        <taxon>Metazoa</taxon>
        <taxon>Ecdysozoa</taxon>
        <taxon>Arthropoda</taxon>
        <taxon>Hexapoda</taxon>
        <taxon>Insecta</taxon>
        <taxon>Pterygota</taxon>
        <taxon>Neoptera</taxon>
        <taxon>Endopterygota</taxon>
        <taxon>Hymenoptera</taxon>
        <taxon>Apocrita</taxon>
        <taxon>Aculeata</taxon>
        <taxon>Formicoidea</taxon>
        <taxon>Formicidae</taxon>
        <taxon>Dorylinae</taxon>
        <taxon>Ooceraea</taxon>
    </lineage>
</organism>
<dbReference type="Proteomes" id="UP000053097">
    <property type="component" value="Unassembled WGS sequence"/>
</dbReference>
<reference evidence="1 2" key="1">
    <citation type="journal article" date="2014" name="Curr. Biol.">
        <title>The genome of the clonal raider ant Cerapachys biroi.</title>
        <authorList>
            <person name="Oxley P.R."/>
            <person name="Ji L."/>
            <person name="Fetter-Pruneda I."/>
            <person name="McKenzie S.K."/>
            <person name="Li C."/>
            <person name="Hu H."/>
            <person name="Zhang G."/>
            <person name="Kronauer D.J."/>
        </authorList>
    </citation>
    <scope>NUCLEOTIDE SEQUENCE [LARGE SCALE GENOMIC DNA]</scope>
</reference>
<evidence type="ECO:0000313" key="2">
    <source>
        <dbReference type="Proteomes" id="UP000053097"/>
    </source>
</evidence>